<sequence length="70" mass="7756">MKVILTTLAMFFFSLTSEACTMCSSKQATEVRALVFGDDFYNNLLSSVLPFVVFTGIIVFIYKGGKTIKT</sequence>
<dbReference type="EMBL" id="FQUO01000001">
    <property type="protein sequence ID" value="SHE32403.1"/>
    <property type="molecule type" value="Genomic_DNA"/>
</dbReference>
<evidence type="ECO:0000256" key="2">
    <source>
        <dbReference type="SAM" id="SignalP"/>
    </source>
</evidence>
<keyword evidence="4" id="KW-1185">Reference proteome</keyword>
<feature type="transmembrane region" description="Helical" evidence="1">
    <location>
        <begin position="43"/>
        <end position="62"/>
    </location>
</feature>
<keyword evidence="1" id="KW-0472">Membrane</keyword>
<accession>A0A1M4SJJ0</accession>
<dbReference type="AlphaFoldDB" id="A0A1M4SJJ0"/>
<evidence type="ECO:0000313" key="3">
    <source>
        <dbReference type="EMBL" id="SHE32403.1"/>
    </source>
</evidence>
<name>A0A1M4SJJ0_9BACT</name>
<proteinExistence type="predicted"/>
<organism evidence="3 4">
    <name type="scientific">Cnuella takakiae</name>
    <dbReference type="NCBI Taxonomy" id="1302690"/>
    <lineage>
        <taxon>Bacteria</taxon>
        <taxon>Pseudomonadati</taxon>
        <taxon>Bacteroidota</taxon>
        <taxon>Chitinophagia</taxon>
        <taxon>Chitinophagales</taxon>
        <taxon>Chitinophagaceae</taxon>
        <taxon>Cnuella</taxon>
    </lineage>
</organism>
<dbReference type="RefSeq" id="WP_143157152.1">
    <property type="nucleotide sequence ID" value="NZ_FQUO01000001.1"/>
</dbReference>
<dbReference type="Proteomes" id="UP000184368">
    <property type="component" value="Unassembled WGS sequence"/>
</dbReference>
<protein>
    <submittedName>
        <fullName evidence="3">Uncharacterized protein</fullName>
    </submittedName>
</protein>
<keyword evidence="2" id="KW-0732">Signal</keyword>
<evidence type="ECO:0000313" key="4">
    <source>
        <dbReference type="Proteomes" id="UP000184368"/>
    </source>
</evidence>
<keyword evidence="1" id="KW-0812">Transmembrane</keyword>
<feature type="signal peptide" evidence="2">
    <location>
        <begin position="1"/>
        <end position="19"/>
    </location>
</feature>
<evidence type="ECO:0000256" key="1">
    <source>
        <dbReference type="SAM" id="Phobius"/>
    </source>
</evidence>
<keyword evidence="1" id="KW-1133">Transmembrane helix</keyword>
<feature type="chain" id="PRO_5012883444" evidence="2">
    <location>
        <begin position="20"/>
        <end position="70"/>
    </location>
</feature>
<reference evidence="3 4" key="1">
    <citation type="submission" date="2016-11" db="EMBL/GenBank/DDBJ databases">
        <authorList>
            <person name="Jaros S."/>
            <person name="Januszkiewicz K."/>
            <person name="Wedrychowicz H."/>
        </authorList>
    </citation>
    <scope>NUCLEOTIDE SEQUENCE [LARGE SCALE GENOMIC DNA]</scope>
    <source>
        <strain evidence="3 4">DSM 26897</strain>
    </source>
</reference>
<gene>
    <name evidence="3" type="ORF">SAMN05444008_101148</name>
</gene>